<feature type="compositionally biased region" description="Basic and acidic residues" evidence="2">
    <location>
        <begin position="354"/>
        <end position="363"/>
    </location>
</feature>
<feature type="compositionally biased region" description="Low complexity" evidence="2">
    <location>
        <begin position="420"/>
        <end position="434"/>
    </location>
</feature>
<feature type="compositionally biased region" description="Basic and acidic residues" evidence="2">
    <location>
        <begin position="170"/>
        <end position="184"/>
    </location>
</feature>
<feature type="compositionally biased region" description="Polar residues" evidence="2">
    <location>
        <begin position="476"/>
        <end position="491"/>
    </location>
</feature>
<protein>
    <submittedName>
        <fullName evidence="3">Uncharacterized protein</fullName>
    </submittedName>
</protein>
<sequence>MSPSVDELQQKLDDHSKSLASLQKLLLGCEATLDNFRSLLRQEEDRRLSLSVQIAREQDKIVACKKVLENVKNGVDLETTYEESRKARDGKWMEEEQERAKRWDEEERQQMKRWEEREKERTRRWKEEDIKRRQVLESELQDKYATLEARKRAAMQEIQAEKERLKKLTEAREEEWRRRQREVPQKVVQKGDQQKTPQTQSLKRPAPVSEPTRRPKRRAAEAKDYRIPGDLADTEDSSSHRVSPTSTRRRASGPARAIVEEEPETENANEENEGEDDDDDDDGANKSDASSAYGEPISTRGRGTGRGRARGRGGNWRGRGGKAVAAPAPVPTRGRGAVRKTSARGGRTRGRLTRKADLQRESAQETSDDEVLFLSERKLDTPTKTPSETPRRSPVKTPSQSVTTMSGSDGQRAAAETEETGATSAGGTPTKAELMAMATPAPTAPTVSGTTPQKRFSATEELLGHVKKMKQEDTSENGGDTKNGSSSWYGI</sequence>
<feature type="region of interest" description="Disordered" evidence="2">
    <location>
        <begin position="468"/>
        <end position="491"/>
    </location>
</feature>
<dbReference type="Proteomes" id="UP000275078">
    <property type="component" value="Unassembled WGS sequence"/>
</dbReference>
<accession>A0A3N4IG11</accession>
<gene>
    <name evidence="3" type="ORF">BJ508DRAFT_413735</name>
</gene>
<evidence type="ECO:0000256" key="1">
    <source>
        <dbReference type="SAM" id="Coils"/>
    </source>
</evidence>
<keyword evidence="4" id="KW-1185">Reference proteome</keyword>
<reference evidence="3 4" key="1">
    <citation type="journal article" date="2018" name="Nat. Ecol. Evol.">
        <title>Pezizomycetes genomes reveal the molecular basis of ectomycorrhizal truffle lifestyle.</title>
        <authorList>
            <person name="Murat C."/>
            <person name="Payen T."/>
            <person name="Noel B."/>
            <person name="Kuo A."/>
            <person name="Morin E."/>
            <person name="Chen J."/>
            <person name="Kohler A."/>
            <person name="Krizsan K."/>
            <person name="Balestrini R."/>
            <person name="Da Silva C."/>
            <person name="Montanini B."/>
            <person name="Hainaut M."/>
            <person name="Levati E."/>
            <person name="Barry K.W."/>
            <person name="Belfiori B."/>
            <person name="Cichocki N."/>
            <person name="Clum A."/>
            <person name="Dockter R.B."/>
            <person name="Fauchery L."/>
            <person name="Guy J."/>
            <person name="Iotti M."/>
            <person name="Le Tacon F."/>
            <person name="Lindquist E.A."/>
            <person name="Lipzen A."/>
            <person name="Malagnac F."/>
            <person name="Mello A."/>
            <person name="Molinier V."/>
            <person name="Miyauchi S."/>
            <person name="Poulain J."/>
            <person name="Riccioni C."/>
            <person name="Rubini A."/>
            <person name="Sitrit Y."/>
            <person name="Splivallo R."/>
            <person name="Traeger S."/>
            <person name="Wang M."/>
            <person name="Zifcakova L."/>
            <person name="Wipf D."/>
            <person name="Zambonelli A."/>
            <person name="Paolocci F."/>
            <person name="Nowrousian M."/>
            <person name="Ottonello S."/>
            <person name="Baldrian P."/>
            <person name="Spatafora J.W."/>
            <person name="Henrissat B."/>
            <person name="Nagy L.G."/>
            <person name="Aury J.M."/>
            <person name="Wincker P."/>
            <person name="Grigoriev I.V."/>
            <person name="Bonfante P."/>
            <person name="Martin F.M."/>
        </authorList>
    </citation>
    <scope>NUCLEOTIDE SEQUENCE [LARGE SCALE GENOMIC DNA]</scope>
    <source>
        <strain evidence="3 4">RN42</strain>
    </source>
</reference>
<name>A0A3N4IG11_ASCIM</name>
<feature type="region of interest" description="Disordered" evidence="2">
    <location>
        <begin position="92"/>
        <end position="125"/>
    </location>
</feature>
<evidence type="ECO:0000256" key="2">
    <source>
        <dbReference type="SAM" id="MobiDB-lite"/>
    </source>
</evidence>
<feature type="compositionally biased region" description="Acidic residues" evidence="2">
    <location>
        <begin position="260"/>
        <end position="282"/>
    </location>
</feature>
<proteinExistence type="predicted"/>
<organism evidence="3 4">
    <name type="scientific">Ascobolus immersus RN42</name>
    <dbReference type="NCBI Taxonomy" id="1160509"/>
    <lineage>
        <taxon>Eukaryota</taxon>
        <taxon>Fungi</taxon>
        <taxon>Dikarya</taxon>
        <taxon>Ascomycota</taxon>
        <taxon>Pezizomycotina</taxon>
        <taxon>Pezizomycetes</taxon>
        <taxon>Pezizales</taxon>
        <taxon>Ascobolaceae</taxon>
        <taxon>Ascobolus</taxon>
    </lineage>
</organism>
<feature type="compositionally biased region" description="Basic residues" evidence="2">
    <location>
        <begin position="336"/>
        <end position="353"/>
    </location>
</feature>
<feature type="coiled-coil region" evidence="1">
    <location>
        <begin position="5"/>
        <end position="60"/>
    </location>
</feature>
<feature type="region of interest" description="Disordered" evidence="2">
    <location>
        <begin position="170"/>
        <end position="434"/>
    </location>
</feature>
<evidence type="ECO:0000313" key="4">
    <source>
        <dbReference type="Proteomes" id="UP000275078"/>
    </source>
</evidence>
<feature type="compositionally biased region" description="Low complexity" evidence="2">
    <location>
        <begin position="322"/>
        <end position="335"/>
    </location>
</feature>
<dbReference type="EMBL" id="ML119667">
    <property type="protein sequence ID" value="RPA83070.1"/>
    <property type="molecule type" value="Genomic_DNA"/>
</dbReference>
<keyword evidence="1" id="KW-0175">Coiled coil</keyword>
<dbReference type="AlphaFoldDB" id="A0A3N4IG11"/>
<feature type="compositionally biased region" description="Polar residues" evidence="2">
    <location>
        <begin position="396"/>
        <end position="409"/>
    </location>
</feature>
<feature type="compositionally biased region" description="Basic and acidic residues" evidence="2">
    <location>
        <begin position="218"/>
        <end position="227"/>
    </location>
</feature>
<evidence type="ECO:0000313" key="3">
    <source>
        <dbReference type="EMBL" id="RPA83070.1"/>
    </source>
</evidence>